<dbReference type="GO" id="GO:0016787">
    <property type="term" value="F:hydrolase activity"/>
    <property type="evidence" value="ECO:0007669"/>
    <property type="project" value="UniProtKB-KW"/>
</dbReference>
<dbReference type="InterPro" id="IPR027417">
    <property type="entry name" value="P-loop_NTPase"/>
</dbReference>
<protein>
    <submittedName>
        <fullName evidence="8">ATP-dependent RNA helicase HrpA</fullName>
    </submittedName>
</protein>
<name>A0A251X9C2_9GAMM</name>
<dbReference type="Proteomes" id="UP000194798">
    <property type="component" value="Unassembled WGS sequence"/>
</dbReference>
<gene>
    <name evidence="8" type="ORF">TPSD3_08090</name>
</gene>
<evidence type="ECO:0000256" key="4">
    <source>
        <dbReference type="ARBA" id="ARBA00022840"/>
    </source>
</evidence>
<keyword evidence="5" id="KW-0175">Coiled coil</keyword>
<dbReference type="InterPro" id="IPR024590">
    <property type="entry name" value="HrpA_C"/>
</dbReference>
<dbReference type="Pfam" id="PF11898">
    <property type="entry name" value="DUF3418"/>
    <property type="match status" value="1"/>
</dbReference>
<evidence type="ECO:0000256" key="2">
    <source>
        <dbReference type="ARBA" id="ARBA00022801"/>
    </source>
</evidence>
<dbReference type="InterPro" id="IPR007502">
    <property type="entry name" value="Helicase-assoc_dom"/>
</dbReference>
<keyword evidence="3 8" id="KW-0347">Helicase</keyword>
<dbReference type="SMART" id="SM00847">
    <property type="entry name" value="HA2"/>
    <property type="match status" value="1"/>
</dbReference>
<keyword evidence="2" id="KW-0378">Hydrolase</keyword>
<dbReference type="FunFam" id="3.40.50.300:FF:000575">
    <property type="entry name" value="ATP-dependent helicase hrpA"/>
    <property type="match status" value="1"/>
</dbReference>
<dbReference type="InterPro" id="IPR014001">
    <property type="entry name" value="Helicase_ATP-bd"/>
</dbReference>
<dbReference type="NCBIfam" id="NF008348">
    <property type="entry name" value="PRK11131.1"/>
    <property type="match status" value="1"/>
</dbReference>
<dbReference type="GO" id="GO:0003724">
    <property type="term" value="F:RNA helicase activity"/>
    <property type="evidence" value="ECO:0007669"/>
    <property type="project" value="InterPro"/>
</dbReference>
<keyword evidence="1" id="KW-0547">Nucleotide-binding</keyword>
<evidence type="ECO:0000313" key="9">
    <source>
        <dbReference type="Proteomes" id="UP000194798"/>
    </source>
</evidence>
<keyword evidence="9" id="KW-1185">Reference proteome</keyword>
<dbReference type="Pfam" id="PF07717">
    <property type="entry name" value="OB_NTP_bind"/>
    <property type="match status" value="1"/>
</dbReference>
<evidence type="ECO:0000259" key="7">
    <source>
        <dbReference type="PROSITE" id="PS51194"/>
    </source>
</evidence>
<dbReference type="Gene3D" id="3.40.50.300">
    <property type="entry name" value="P-loop containing nucleotide triphosphate hydrolases"/>
    <property type="match status" value="2"/>
</dbReference>
<dbReference type="SUPFAM" id="SSF52540">
    <property type="entry name" value="P-loop containing nucleoside triphosphate hydrolases"/>
    <property type="match status" value="1"/>
</dbReference>
<dbReference type="InterPro" id="IPR011545">
    <property type="entry name" value="DEAD/DEAH_box_helicase_dom"/>
</dbReference>
<dbReference type="PANTHER" id="PTHR18934">
    <property type="entry name" value="ATP-DEPENDENT RNA HELICASE"/>
    <property type="match status" value="1"/>
</dbReference>
<accession>A0A251X9C2</accession>
<proteinExistence type="predicted"/>
<feature type="coiled-coil region" evidence="5">
    <location>
        <begin position="741"/>
        <end position="768"/>
    </location>
</feature>
<feature type="domain" description="Helicase C-terminal" evidence="7">
    <location>
        <begin position="257"/>
        <end position="429"/>
    </location>
</feature>
<evidence type="ECO:0000256" key="1">
    <source>
        <dbReference type="ARBA" id="ARBA00022741"/>
    </source>
</evidence>
<dbReference type="SMART" id="SM00490">
    <property type="entry name" value="HELICc"/>
    <property type="match status" value="1"/>
</dbReference>
<dbReference type="GO" id="GO:0003723">
    <property type="term" value="F:RNA binding"/>
    <property type="evidence" value="ECO:0007669"/>
    <property type="project" value="TreeGrafter"/>
</dbReference>
<dbReference type="Pfam" id="PF00271">
    <property type="entry name" value="Helicase_C"/>
    <property type="match status" value="1"/>
</dbReference>
<evidence type="ECO:0000256" key="3">
    <source>
        <dbReference type="ARBA" id="ARBA00022806"/>
    </source>
</evidence>
<comment type="caution">
    <text evidence="8">The sequence shown here is derived from an EMBL/GenBank/DDBJ whole genome shotgun (WGS) entry which is preliminary data.</text>
</comment>
<dbReference type="EMBL" id="MSLT01000012">
    <property type="protein sequence ID" value="OUD14659.1"/>
    <property type="molecule type" value="Genomic_DNA"/>
</dbReference>
<evidence type="ECO:0000259" key="6">
    <source>
        <dbReference type="PROSITE" id="PS51192"/>
    </source>
</evidence>
<dbReference type="FunFam" id="1.20.120.1080:FF:000005">
    <property type="entry name" value="ATP-dependent helicase HrpA"/>
    <property type="match status" value="1"/>
</dbReference>
<dbReference type="SMART" id="SM00382">
    <property type="entry name" value="AAA"/>
    <property type="match status" value="1"/>
</dbReference>
<dbReference type="GO" id="GO:0005524">
    <property type="term" value="F:ATP binding"/>
    <property type="evidence" value="ECO:0007669"/>
    <property type="project" value="UniProtKB-KW"/>
</dbReference>
<dbReference type="PANTHER" id="PTHR18934:SF99">
    <property type="entry name" value="ATP-DEPENDENT RNA HELICASE DHX37-RELATED"/>
    <property type="match status" value="1"/>
</dbReference>
<dbReference type="OrthoDB" id="9805617at2"/>
<dbReference type="InterPro" id="IPR011709">
    <property type="entry name" value="DEAD-box_helicase_OB_fold"/>
</dbReference>
<dbReference type="InterPro" id="IPR001650">
    <property type="entry name" value="Helicase_C-like"/>
</dbReference>
<keyword evidence="4" id="KW-0067">ATP-binding</keyword>
<dbReference type="InterPro" id="IPR003593">
    <property type="entry name" value="AAA+_ATPase"/>
</dbReference>
<dbReference type="Gene3D" id="1.20.120.1080">
    <property type="match status" value="1"/>
</dbReference>
<dbReference type="PROSITE" id="PS51192">
    <property type="entry name" value="HELICASE_ATP_BIND_1"/>
    <property type="match status" value="1"/>
</dbReference>
<evidence type="ECO:0000313" key="8">
    <source>
        <dbReference type="EMBL" id="OUD14659.1"/>
    </source>
</evidence>
<reference evidence="8 9" key="1">
    <citation type="submission" date="2016-12" db="EMBL/GenBank/DDBJ databases">
        <title>Thioflexothrix psekupsii D3 genome sequencing and assembly.</title>
        <authorList>
            <person name="Fomenkov A."/>
            <person name="Vincze T."/>
            <person name="Grabovich M."/>
            <person name="Anton B.P."/>
            <person name="Dubinina G."/>
            <person name="Orlova M."/>
            <person name="Belousova E."/>
            <person name="Roberts R.J."/>
        </authorList>
    </citation>
    <scope>NUCLEOTIDE SEQUENCE [LARGE SCALE GENOMIC DNA]</scope>
    <source>
        <strain evidence="8">D3</strain>
    </source>
</reference>
<dbReference type="PROSITE" id="PS51194">
    <property type="entry name" value="HELICASE_CTER"/>
    <property type="match status" value="1"/>
</dbReference>
<dbReference type="SMART" id="SM00487">
    <property type="entry name" value="DEXDc"/>
    <property type="match status" value="1"/>
</dbReference>
<dbReference type="CDD" id="cd18791">
    <property type="entry name" value="SF2_C_RHA"/>
    <property type="match status" value="1"/>
</dbReference>
<organism evidence="8 9">
    <name type="scientific">Thioflexithrix psekupsensis</name>
    <dbReference type="NCBI Taxonomy" id="1570016"/>
    <lineage>
        <taxon>Bacteria</taxon>
        <taxon>Pseudomonadati</taxon>
        <taxon>Pseudomonadota</taxon>
        <taxon>Gammaproteobacteria</taxon>
        <taxon>Thiotrichales</taxon>
        <taxon>Thioflexithrix</taxon>
    </lineage>
</organism>
<dbReference type="Pfam" id="PF00270">
    <property type="entry name" value="DEAD"/>
    <property type="match status" value="1"/>
</dbReference>
<feature type="domain" description="Helicase ATP-binding" evidence="6">
    <location>
        <begin position="70"/>
        <end position="233"/>
    </location>
</feature>
<dbReference type="Pfam" id="PF04408">
    <property type="entry name" value="WHD_HA2"/>
    <property type="match status" value="1"/>
</dbReference>
<evidence type="ECO:0000256" key="5">
    <source>
        <dbReference type="SAM" id="Coils"/>
    </source>
</evidence>
<dbReference type="InterPro" id="IPR010222">
    <property type="entry name" value="RNA_helicase_HrpA"/>
</dbReference>
<dbReference type="InterPro" id="IPR048333">
    <property type="entry name" value="HA2_WH"/>
</dbReference>
<sequence length="1284" mass="147928">MSRDHYRLQRQLRDWQQYLKHKKPIPADQYENFLQAIARSTQEKQQRILNCPVPAFPEELPISMHREQIGELIKQHQVVVIAGETGSGKTTQLPKICLSIGRGMRGFIGCTQPRRIAARSIAQRIAEELNHPLGHAVGYKVRFTDRTSPQSYIKLMTDGILLAETQNDRFLEQYDTLIIDEAHERNLNIDFLLGYLKQILSKRPDLKLIITSATIDTQRFSTHFNHAPILEISGRTYPVELRYRPLMNEDEEQQDRDLQQAIIDAVEEINQHDRQANILIFLPGEREIRETTDALSKHKWLNTELLPLYSRLSVNEQNRVFSPSQKRRIVLATNVAETSLTVPGIKAVIDPGLARISRYSVRNKVQRLPIEKISRSSADQRKGRCGRIAPGLCIRLYSELDYQQRPEFTEPELLRTSLASVILQMLSLHLGDIYHFPFVEMPTPKMINDGFTLLIELGAVNAKRQLTELGKQLARLPIDPRIGRMILAAKEEHCLTEMLIIASALSIQDPRERPLDAAAAADAAQLAFMDERSDFLSFLKLWTAYEQQSQHLSNNKLRQWCHDHFISYLRMREWHDIHQQLKTLVRELGWILNQIEADYIALHRCLLSGLLGNVATKSMEDYYQGTRGLKIYVFPGSSLFKKQPKWLLASELVETSKLYARCVAKIEPEWVEQVAGDLCQRHYFEPHWQKRTGQVGAFERVTLYGLTLVAKRRINYGPKDPVLAREIFLREGLVAGEVLTNAAFFRHNQQLIQEIQELEHKVRRQDILVDEQQLFAFYDARIPEGIYNIHDFEQWRKLAEKNNPKLLFLTHDDVVSHSNHQIARQQFPDHLQLHGVSLPLSYHFEPGHDRDGVTVTIPTSLLNQLTPTPFEWLVPGLLEEKITALIRSLPKALRRHFVPVPDVAKAATLALMEKMGNPHTPTGSLLTELTLFLQRHLGEPLPEKPFHLDSLPVHLNMSFLLVDTEDRALTLSRDLLQLKAKWGDQASAECQKVIAAHSGIERTHLTRWDFGELPSQVSLMLNGIDIPGFPTLLDQKTHVDLKVVDSPQQAEHLFYAGLRRLFLLNLPLKSLLKQLPIDHRLCLQYSKIGRCEDLKQELLEKLVETLFLTAPLPRNAQAFLQRLQTGQPRLLPLAAETAQQLIKIFDIYHELTQNLNKSNSAPPHPALAEIRSHLDTLIYPHFIQNTPLSQINHLARYLKAILIRLERLTHSPHNDAKRATQMERYWSAFRSTREQLKATPDQIEQFRWLLEELRVSLFAQELKTAVPVSIERVDKLWTELKQIR</sequence>
<dbReference type="NCBIfam" id="TIGR01967">
    <property type="entry name" value="DEAH_box_HrpA"/>
    <property type="match status" value="1"/>
</dbReference>
<dbReference type="Pfam" id="PF21010">
    <property type="entry name" value="HA2_C"/>
    <property type="match status" value="1"/>
</dbReference>